<dbReference type="CDD" id="cd02503">
    <property type="entry name" value="MobA"/>
    <property type="match status" value="1"/>
</dbReference>
<comment type="function">
    <text evidence="8">Transfers a GMP moiety from GTP to Mo-molybdopterin (Mo-MPT) cofactor (Moco or molybdenum cofactor) to form Mo-molybdopterin guanine dinucleotide (Mo-MGD) cofactor.</text>
</comment>
<proteinExistence type="inferred from homology"/>
<evidence type="ECO:0000256" key="6">
    <source>
        <dbReference type="ARBA" id="ARBA00023134"/>
    </source>
</evidence>
<comment type="subcellular location">
    <subcellularLocation>
        <location evidence="8">Cytoplasm</location>
    </subcellularLocation>
</comment>
<dbReference type="HAMAP" id="MF_00316">
    <property type="entry name" value="MobA"/>
    <property type="match status" value="1"/>
</dbReference>
<dbReference type="InterPro" id="IPR029044">
    <property type="entry name" value="Nucleotide-diphossugar_trans"/>
</dbReference>
<keyword evidence="2 8" id="KW-0808">Transferase</keyword>
<feature type="domain" description="MobA-like NTP transferase" evidence="9">
    <location>
        <begin position="10"/>
        <end position="155"/>
    </location>
</feature>
<gene>
    <name evidence="8" type="primary">mobA</name>
    <name evidence="10" type="ORF">ENS29_05580</name>
</gene>
<keyword evidence="6 8" id="KW-0342">GTP-binding</keyword>
<feature type="binding site" evidence="8">
    <location>
        <begin position="13"/>
        <end position="15"/>
    </location>
    <ligand>
        <name>GTP</name>
        <dbReference type="ChEBI" id="CHEBI:37565"/>
    </ligand>
</feature>
<keyword evidence="1 8" id="KW-0963">Cytoplasm</keyword>
<comment type="caution">
    <text evidence="10">The sequence shown here is derived from an EMBL/GenBank/DDBJ whole genome shotgun (WGS) entry which is preliminary data.</text>
</comment>
<evidence type="ECO:0000256" key="8">
    <source>
        <dbReference type="HAMAP-Rule" id="MF_00316"/>
    </source>
</evidence>
<dbReference type="EMBL" id="DSUH01000126">
    <property type="protein sequence ID" value="HGU32310.1"/>
    <property type="molecule type" value="Genomic_DNA"/>
</dbReference>
<feature type="binding site" evidence="8">
    <location>
        <position position="71"/>
    </location>
    <ligand>
        <name>GTP</name>
        <dbReference type="ChEBI" id="CHEBI:37565"/>
    </ligand>
</feature>
<reference evidence="10" key="1">
    <citation type="journal article" date="2020" name="mSystems">
        <title>Genome- and Community-Level Interaction Insights into Carbon Utilization and Element Cycling Functions of Hydrothermarchaeota in Hydrothermal Sediment.</title>
        <authorList>
            <person name="Zhou Z."/>
            <person name="Liu Y."/>
            <person name="Xu W."/>
            <person name="Pan J."/>
            <person name="Luo Z.H."/>
            <person name="Li M."/>
        </authorList>
    </citation>
    <scope>NUCLEOTIDE SEQUENCE [LARGE SCALE GENOMIC DNA]</scope>
    <source>
        <strain evidence="10">SpSt-477</strain>
    </source>
</reference>
<dbReference type="GO" id="GO:0046872">
    <property type="term" value="F:metal ion binding"/>
    <property type="evidence" value="ECO:0007669"/>
    <property type="project" value="UniProtKB-KW"/>
</dbReference>
<dbReference type="GO" id="GO:0061603">
    <property type="term" value="F:molybdenum cofactor guanylyltransferase activity"/>
    <property type="evidence" value="ECO:0007669"/>
    <property type="project" value="UniProtKB-EC"/>
</dbReference>
<feature type="binding site" evidence="8">
    <location>
        <position position="100"/>
    </location>
    <ligand>
        <name>Mg(2+)</name>
        <dbReference type="ChEBI" id="CHEBI:18420"/>
    </ligand>
</feature>
<evidence type="ECO:0000256" key="5">
    <source>
        <dbReference type="ARBA" id="ARBA00022842"/>
    </source>
</evidence>
<keyword evidence="3 8" id="KW-0479">Metal-binding</keyword>
<dbReference type="SUPFAM" id="SSF53448">
    <property type="entry name" value="Nucleotide-diphospho-sugar transferases"/>
    <property type="match status" value="1"/>
</dbReference>
<dbReference type="GO" id="GO:0006777">
    <property type="term" value="P:Mo-molybdopterin cofactor biosynthetic process"/>
    <property type="evidence" value="ECO:0007669"/>
    <property type="project" value="UniProtKB-KW"/>
</dbReference>
<feature type="binding site" evidence="8">
    <location>
        <position position="100"/>
    </location>
    <ligand>
        <name>GTP</name>
        <dbReference type="ChEBI" id="CHEBI:37565"/>
    </ligand>
</feature>
<evidence type="ECO:0000256" key="2">
    <source>
        <dbReference type="ARBA" id="ARBA00022679"/>
    </source>
</evidence>
<comment type="catalytic activity">
    <reaction evidence="8">
        <text>Mo-molybdopterin + GTP + H(+) = Mo-molybdopterin guanine dinucleotide + diphosphate</text>
        <dbReference type="Rhea" id="RHEA:34243"/>
        <dbReference type="ChEBI" id="CHEBI:15378"/>
        <dbReference type="ChEBI" id="CHEBI:33019"/>
        <dbReference type="ChEBI" id="CHEBI:37565"/>
        <dbReference type="ChEBI" id="CHEBI:71302"/>
        <dbReference type="ChEBI" id="CHEBI:71310"/>
        <dbReference type="EC" id="2.7.7.77"/>
    </reaction>
</comment>
<dbReference type="InterPro" id="IPR013482">
    <property type="entry name" value="Molybde_CF_guanTrfase"/>
</dbReference>
<accession>A0A7C4MLK4</accession>
<dbReference type="AlphaFoldDB" id="A0A7C4MLK4"/>
<dbReference type="GO" id="GO:0005525">
    <property type="term" value="F:GTP binding"/>
    <property type="evidence" value="ECO:0007669"/>
    <property type="project" value="UniProtKB-UniRule"/>
</dbReference>
<dbReference type="GO" id="GO:0005737">
    <property type="term" value="C:cytoplasm"/>
    <property type="evidence" value="ECO:0007669"/>
    <property type="project" value="UniProtKB-SubCell"/>
</dbReference>
<comment type="similarity">
    <text evidence="8">Belongs to the MobA family.</text>
</comment>
<protein>
    <recommendedName>
        <fullName evidence="8">Probable molybdenum cofactor guanylyltransferase</fullName>
        <shortName evidence="8">MoCo guanylyltransferase</shortName>
        <ecNumber evidence="8">2.7.7.77</ecNumber>
    </recommendedName>
    <alternativeName>
        <fullName evidence="8">GTP:molybdopterin guanylyltransferase</fullName>
    </alternativeName>
    <alternativeName>
        <fullName evidence="8">Mo-MPT guanylyltransferase</fullName>
    </alternativeName>
    <alternativeName>
        <fullName evidence="8">Molybdopterin guanylyltransferase</fullName>
    </alternativeName>
    <alternativeName>
        <fullName evidence="8">Molybdopterin-guanine dinucleotide synthase</fullName>
        <shortName evidence="8">MGD synthase</shortName>
    </alternativeName>
</protein>
<evidence type="ECO:0000313" key="10">
    <source>
        <dbReference type="EMBL" id="HGU32310.1"/>
    </source>
</evidence>
<comment type="caution">
    <text evidence="8">Lacks conserved residue(s) required for the propagation of feature annotation.</text>
</comment>
<evidence type="ECO:0000256" key="7">
    <source>
        <dbReference type="ARBA" id="ARBA00023150"/>
    </source>
</evidence>
<organism evidence="10">
    <name type="scientific">Desulfatirhabdium butyrativorans</name>
    <dbReference type="NCBI Taxonomy" id="340467"/>
    <lineage>
        <taxon>Bacteria</taxon>
        <taxon>Pseudomonadati</taxon>
        <taxon>Thermodesulfobacteriota</taxon>
        <taxon>Desulfobacteria</taxon>
        <taxon>Desulfobacterales</taxon>
        <taxon>Desulfatirhabdiaceae</taxon>
        <taxon>Desulfatirhabdium</taxon>
    </lineage>
</organism>
<feature type="binding site" evidence="8">
    <location>
        <position position="26"/>
    </location>
    <ligand>
        <name>GTP</name>
        <dbReference type="ChEBI" id="CHEBI:37565"/>
    </ligand>
</feature>
<dbReference type="Pfam" id="PF12804">
    <property type="entry name" value="NTP_transf_3"/>
    <property type="match status" value="1"/>
</dbReference>
<dbReference type="Gene3D" id="3.90.550.10">
    <property type="entry name" value="Spore Coat Polysaccharide Biosynthesis Protein SpsA, Chain A"/>
    <property type="match status" value="1"/>
</dbReference>
<evidence type="ECO:0000256" key="1">
    <source>
        <dbReference type="ARBA" id="ARBA00022490"/>
    </source>
</evidence>
<dbReference type="EC" id="2.7.7.77" evidence="8"/>
<evidence type="ECO:0000256" key="4">
    <source>
        <dbReference type="ARBA" id="ARBA00022741"/>
    </source>
</evidence>
<dbReference type="InterPro" id="IPR025877">
    <property type="entry name" value="MobA-like_NTP_Trfase"/>
</dbReference>
<sequence length="204" mass="23092">MRSSKMEVTGVILAGGLGKRYNGIDKSALTIGGKSILDRILETFSELFEEVLLVTNHPARYTGYDLCIVTDLYPIRSSLTGLHAGLFHASHPYAFVTACDVPFSDPRIVQVLLDRIEPRWDAVMPQTEKGLEPLCAVYASRCAPQIAQHIERRQLKIQRVFNPAKILKVPESHFRRIDPELRCFMNVNRPEDLTDARQRLESTD</sequence>
<comment type="cofactor">
    <cofactor evidence="8">
        <name>Mg(2+)</name>
        <dbReference type="ChEBI" id="CHEBI:18420"/>
    </cofactor>
</comment>
<comment type="domain">
    <text evidence="8">The N-terminal domain determines nucleotide recognition and specific binding, while the C-terminal domain determines the specific binding to the target protein.</text>
</comment>
<keyword evidence="10" id="KW-0548">Nucleotidyltransferase</keyword>
<name>A0A7C4MLK4_9BACT</name>
<keyword evidence="5 8" id="KW-0460">Magnesium</keyword>
<dbReference type="PANTHER" id="PTHR19136:SF81">
    <property type="entry name" value="MOLYBDENUM COFACTOR GUANYLYLTRANSFERASE"/>
    <property type="match status" value="1"/>
</dbReference>
<evidence type="ECO:0000256" key="3">
    <source>
        <dbReference type="ARBA" id="ARBA00022723"/>
    </source>
</evidence>
<keyword evidence="7 8" id="KW-0501">Molybdenum cofactor biosynthesis</keyword>
<evidence type="ECO:0000259" key="9">
    <source>
        <dbReference type="Pfam" id="PF12804"/>
    </source>
</evidence>
<keyword evidence="4 8" id="KW-0547">Nucleotide-binding</keyword>
<dbReference type="PANTHER" id="PTHR19136">
    <property type="entry name" value="MOLYBDENUM COFACTOR GUANYLYLTRANSFERASE"/>
    <property type="match status" value="1"/>
</dbReference>